<dbReference type="InterPro" id="IPR028801">
    <property type="entry name" value="TPC1_animal"/>
</dbReference>
<reference evidence="3 4" key="1">
    <citation type="submission" date="2023-05" db="EMBL/GenBank/DDBJ databases">
        <title>B98-5 Cell Line De Novo Hybrid Assembly: An Optical Mapping Approach.</title>
        <authorList>
            <person name="Kananen K."/>
            <person name="Auerbach J.A."/>
            <person name="Kautto E."/>
            <person name="Blachly J.S."/>
        </authorList>
    </citation>
    <scope>NUCLEOTIDE SEQUENCE [LARGE SCALE GENOMIC DNA]</scope>
    <source>
        <strain evidence="3">B95-8</strain>
        <tissue evidence="3">Cell line</tissue>
    </source>
</reference>
<keyword evidence="2" id="KW-0812">Transmembrane</keyword>
<feature type="region of interest" description="Disordered" evidence="1">
    <location>
        <begin position="337"/>
        <end position="366"/>
    </location>
</feature>
<keyword evidence="2" id="KW-0472">Membrane</keyword>
<evidence type="ECO:0000313" key="3">
    <source>
        <dbReference type="EMBL" id="KAK2102644.1"/>
    </source>
</evidence>
<dbReference type="PANTHER" id="PTHR46474">
    <property type="entry name" value="TWO PORE CALCIUM CHANNEL PROTEIN 1"/>
    <property type="match status" value="1"/>
</dbReference>
<proteinExistence type="predicted"/>
<dbReference type="PANTHER" id="PTHR46474:SF1">
    <property type="entry name" value="TWO PORE CHANNEL PROTEIN 1"/>
    <property type="match status" value="1"/>
</dbReference>
<evidence type="ECO:0000256" key="1">
    <source>
        <dbReference type="SAM" id="MobiDB-lite"/>
    </source>
</evidence>
<feature type="transmembrane region" description="Helical" evidence="2">
    <location>
        <begin position="305"/>
        <end position="322"/>
    </location>
</feature>
<feature type="transmembrane region" description="Helical" evidence="2">
    <location>
        <begin position="101"/>
        <end position="123"/>
    </location>
</feature>
<accession>A0ABQ9UZW8</accession>
<evidence type="ECO:0000313" key="4">
    <source>
        <dbReference type="Proteomes" id="UP001266305"/>
    </source>
</evidence>
<keyword evidence="4" id="KW-1185">Reference proteome</keyword>
<protein>
    <submittedName>
        <fullName evidence="3">Two pore calcium channel protein 1</fullName>
    </submittedName>
</protein>
<dbReference type="Proteomes" id="UP001266305">
    <property type="component" value="Unassembled WGS sequence"/>
</dbReference>
<name>A0ABQ9UZW8_SAGOE</name>
<comment type="caution">
    <text evidence="3">The sequence shown here is derived from an EMBL/GenBank/DDBJ whole genome shotgun (WGS) entry which is preliminary data.</text>
</comment>
<feature type="transmembrane region" description="Helical" evidence="2">
    <location>
        <begin position="129"/>
        <end position="150"/>
    </location>
</feature>
<keyword evidence="2" id="KW-1133">Transmembrane helix</keyword>
<sequence length="366" mass="41025">MEQLVSYDRFKLTSYSSRDFIPGYLLEEIAQEVHFFKVIKPDASQATVCGPLPTCRSRGVVVKTTALYRAQNREGENNDKFFTHPKDAKALAAYLFAHNHLFYLMELATALLLLLLSLCEAPAVPALRLGIYVHATLELFALMVVVFELCMKLRWLGLHTFIRHKRTMVKVCRMVGGLTVLHACRPQTSVLVVQFVEAIVVLVRQTSHVRVTRALRCIFLVDCRYCGGVRRQLSSVHVTQAGSPATSTEAVGLNSNWTKLRLKFILKDSAKPRLKFILEDSALPLSWPVSLPSNLRQIFQSLPPFMDILLLLLFFMIIFAILDGADFDSHTESQGVDIGGRGTRLGKPRSFHQDSADGEDSGTKES</sequence>
<feature type="compositionally biased region" description="Basic and acidic residues" evidence="1">
    <location>
        <begin position="351"/>
        <end position="366"/>
    </location>
</feature>
<evidence type="ECO:0000256" key="2">
    <source>
        <dbReference type="SAM" id="Phobius"/>
    </source>
</evidence>
<dbReference type="EMBL" id="JASSZA010000009">
    <property type="protein sequence ID" value="KAK2102644.1"/>
    <property type="molecule type" value="Genomic_DNA"/>
</dbReference>
<gene>
    <name evidence="3" type="primary">TPCN1_1</name>
    <name evidence="3" type="ORF">P7K49_020311</name>
</gene>
<organism evidence="3 4">
    <name type="scientific">Saguinus oedipus</name>
    <name type="common">Cotton-top tamarin</name>
    <name type="synonym">Oedipomidas oedipus</name>
    <dbReference type="NCBI Taxonomy" id="9490"/>
    <lineage>
        <taxon>Eukaryota</taxon>
        <taxon>Metazoa</taxon>
        <taxon>Chordata</taxon>
        <taxon>Craniata</taxon>
        <taxon>Vertebrata</taxon>
        <taxon>Euteleostomi</taxon>
        <taxon>Mammalia</taxon>
        <taxon>Eutheria</taxon>
        <taxon>Euarchontoglires</taxon>
        <taxon>Primates</taxon>
        <taxon>Haplorrhini</taxon>
        <taxon>Platyrrhini</taxon>
        <taxon>Cebidae</taxon>
        <taxon>Callitrichinae</taxon>
        <taxon>Saguinus</taxon>
    </lineage>
</organism>